<dbReference type="Gene3D" id="1.20.1600.10">
    <property type="entry name" value="Outer membrane efflux proteins (OEP)"/>
    <property type="match status" value="1"/>
</dbReference>
<dbReference type="EMBL" id="JACSQK010000001">
    <property type="protein sequence ID" value="MBD7958876.1"/>
    <property type="molecule type" value="Genomic_DNA"/>
</dbReference>
<feature type="signal peptide" evidence="2">
    <location>
        <begin position="1"/>
        <end position="23"/>
    </location>
</feature>
<evidence type="ECO:0000313" key="3">
    <source>
        <dbReference type="EMBL" id="MBD7958876.1"/>
    </source>
</evidence>
<dbReference type="RefSeq" id="WP_191721310.1">
    <property type="nucleotide sequence ID" value="NZ_JACSQK010000001.1"/>
</dbReference>
<evidence type="ECO:0000256" key="1">
    <source>
        <dbReference type="SAM" id="MobiDB-lite"/>
    </source>
</evidence>
<gene>
    <name evidence="3" type="ORF">H9646_00100</name>
</gene>
<keyword evidence="4" id="KW-1185">Reference proteome</keyword>
<protein>
    <submittedName>
        <fullName evidence="3">TolC family protein</fullName>
    </submittedName>
</protein>
<feature type="chain" id="PRO_5046662395" evidence="2">
    <location>
        <begin position="24"/>
        <end position="483"/>
    </location>
</feature>
<evidence type="ECO:0000256" key="2">
    <source>
        <dbReference type="SAM" id="SignalP"/>
    </source>
</evidence>
<dbReference type="InterPro" id="IPR010131">
    <property type="entry name" value="MdtP/NodT-like"/>
</dbReference>
<dbReference type="PROSITE" id="PS51257">
    <property type="entry name" value="PROKAR_LIPOPROTEIN"/>
    <property type="match status" value="1"/>
</dbReference>
<proteinExistence type="predicted"/>
<evidence type="ECO:0000313" key="4">
    <source>
        <dbReference type="Proteomes" id="UP000634919"/>
    </source>
</evidence>
<organism evidence="3 4">
    <name type="scientific">Comamonas avium</name>
    <dbReference type="NCBI Taxonomy" id="2762231"/>
    <lineage>
        <taxon>Bacteria</taxon>
        <taxon>Pseudomonadati</taxon>
        <taxon>Pseudomonadota</taxon>
        <taxon>Betaproteobacteria</taxon>
        <taxon>Burkholderiales</taxon>
        <taxon>Comamonadaceae</taxon>
        <taxon>Comamonas</taxon>
    </lineage>
</organism>
<sequence length="483" mass="52534">MKRQTFRLTSLLGALVLAGCASVAPDGLRSAVDSHTAARLPAGSSLPTPEGSDTAEQQQATHTQIAQWLSQPVDADTAVRIALLRNPGLQAQLAQLARQDAQRAQSLTLFNPTLTLGRFVNGHEREIERQLSFNLVQLITLPWRSRWQGWQLEQATLTAAQQVLLHAADTRRAWLRAVAAQQSLQAAEHMHDAAAVGGELARRMALVGNFSKRDQAQELRVQHDAAAQLARARLTAALEREQLARLMGLWGPQADFALPAQLPALPAANALHTGADAEATALHERLDVRALRRDLDTTADRSGFSRVGSLFGDIGASYSRNTSTDRATRHDEVTRGWELDIPLPLFDWGGVAAAGTRAQLQHSSALLRDAALRARSEARTSWLRYRTAWDLAQQQRTEVLPLAQLMQEEAVYRYNGMFISTWQLLAQARSTAQAVTTATDAQRDFWLADVDLQLALYSTSPGAAAAAPASSTAASTDTPAQGH</sequence>
<dbReference type="PANTHER" id="PTHR30203">
    <property type="entry name" value="OUTER MEMBRANE CATION EFFLUX PROTEIN"/>
    <property type="match status" value="1"/>
</dbReference>
<name>A0ABR8S5Y9_9BURK</name>
<comment type="caution">
    <text evidence="3">The sequence shown here is derived from an EMBL/GenBank/DDBJ whole genome shotgun (WGS) entry which is preliminary data.</text>
</comment>
<reference evidence="3 4" key="1">
    <citation type="submission" date="2020-08" db="EMBL/GenBank/DDBJ databases">
        <title>A Genomic Blueprint of the Chicken Gut Microbiome.</title>
        <authorList>
            <person name="Gilroy R."/>
            <person name="Ravi A."/>
            <person name="Getino M."/>
            <person name="Pursley I."/>
            <person name="Horton D.L."/>
            <person name="Alikhan N.-F."/>
            <person name="Baker D."/>
            <person name="Gharbi K."/>
            <person name="Hall N."/>
            <person name="Watson M."/>
            <person name="Adriaenssens E.M."/>
            <person name="Foster-Nyarko E."/>
            <person name="Jarju S."/>
            <person name="Secka A."/>
            <person name="Antonio M."/>
            <person name="Oren A."/>
            <person name="Chaudhuri R."/>
            <person name="La Ragione R.M."/>
            <person name="Hildebrand F."/>
            <person name="Pallen M.J."/>
        </authorList>
    </citation>
    <scope>NUCLEOTIDE SEQUENCE [LARGE SCALE GENOMIC DNA]</scope>
    <source>
        <strain evidence="3 4">Sa2CVA6</strain>
    </source>
</reference>
<dbReference type="PANTHER" id="PTHR30203:SF24">
    <property type="entry name" value="BLR4935 PROTEIN"/>
    <property type="match status" value="1"/>
</dbReference>
<keyword evidence="2" id="KW-0732">Signal</keyword>
<dbReference type="Proteomes" id="UP000634919">
    <property type="component" value="Unassembled WGS sequence"/>
</dbReference>
<accession>A0ABR8S5Y9</accession>
<dbReference type="SUPFAM" id="SSF56954">
    <property type="entry name" value="Outer membrane efflux proteins (OEP)"/>
    <property type="match status" value="1"/>
</dbReference>
<feature type="region of interest" description="Disordered" evidence="1">
    <location>
        <begin position="39"/>
        <end position="59"/>
    </location>
</feature>